<dbReference type="Proteomes" id="UP000184191">
    <property type="component" value="Unassembled WGS sequence"/>
</dbReference>
<protein>
    <submittedName>
        <fullName evidence="2">Uncharacterized protein</fullName>
    </submittedName>
</protein>
<dbReference type="EMBL" id="FRBN01000001">
    <property type="protein sequence ID" value="SHK79447.1"/>
    <property type="molecule type" value="Genomic_DNA"/>
</dbReference>
<organism evidence="2 3">
    <name type="scientific">Roseovarius marisflavi</name>
    <dbReference type="NCBI Taxonomy" id="1054996"/>
    <lineage>
        <taxon>Bacteria</taxon>
        <taxon>Pseudomonadati</taxon>
        <taxon>Pseudomonadota</taxon>
        <taxon>Alphaproteobacteria</taxon>
        <taxon>Rhodobacterales</taxon>
        <taxon>Roseobacteraceae</taxon>
        <taxon>Roseovarius</taxon>
    </lineage>
</organism>
<name>A0A1M6VD34_9RHOB</name>
<evidence type="ECO:0000256" key="1">
    <source>
        <dbReference type="SAM" id="MobiDB-lite"/>
    </source>
</evidence>
<reference evidence="3" key="1">
    <citation type="submission" date="2016-11" db="EMBL/GenBank/DDBJ databases">
        <authorList>
            <person name="Varghese N."/>
            <person name="Submissions S."/>
        </authorList>
    </citation>
    <scope>NUCLEOTIDE SEQUENCE [LARGE SCALE GENOMIC DNA]</scope>
    <source>
        <strain evidence="3">DSM 29327</strain>
    </source>
</reference>
<proteinExistence type="predicted"/>
<dbReference type="AlphaFoldDB" id="A0A1M6VD34"/>
<keyword evidence="3" id="KW-1185">Reference proteome</keyword>
<evidence type="ECO:0000313" key="2">
    <source>
        <dbReference type="EMBL" id="SHK79447.1"/>
    </source>
</evidence>
<evidence type="ECO:0000313" key="3">
    <source>
        <dbReference type="Proteomes" id="UP000184191"/>
    </source>
</evidence>
<sequence>MRPAFEGIAPPSASRQRALPGAIRRDALPGANRSDALPGAELGLRREYFCQEEGEAV</sequence>
<dbReference type="STRING" id="1054996.SAMN05444414_101246"/>
<feature type="region of interest" description="Disordered" evidence="1">
    <location>
        <begin position="1"/>
        <end position="36"/>
    </location>
</feature>
<gene>
    <name evidence="2" type="ORF">SAMN05444414_101246</name>
</gene>
<accession>A0A1M6VD34</accession>